<sequence length="189" mass="21085">MSEREHEQETPDLPVQETPEPSESAPPESESLEVSEPRGFWSALSRAQRLLVVVLSLVGALTLVGGLVFMSAPRDAQVVCNPSICRVYVASRMGLERAYTSFDVAQLRGVEVVERSERGSGVRPGHRATGHVVVISQRDGQRQTISPLLPAESAWRMYTQLERMRAFDEVRVQQVQGRQPLKLPERPEL</sequence>
<protein>
    <submittedName>
        <fullName evidence="3">Uncharacterized protein</fullName>
    </submittedName>
</protein>
<dbReference type="Proteomes" id="UP000249169">
    <property type="component" value="Unassembled WGS sequence"/>
</dbReference>
<keyword evidence="2" id="KW-1133">Transmembrane helix</keyword>
<gene>
    <name evidence="3" type="ORF">DL240_09050</name>
</gene>
<evidence type="ECO:0000256" key="1">
    <source>
        <dbReference type="SAM" id="MobiDB-lite"/>
    </source>
</evidence>
<dbReference type="RefSeq" id="WP_111729552.1">
    <property type="nucleotide sequence ID" value="NZ_QHKO01000003.1"/>
</dbReference>
<dbReference type="AlphaFoldDB" id="A0A328C8T7"/>
<accession>A0A328C8T7</accession>
<dbReference type="EMBL" id="QHKO01000003">
    <property type="protein sequence ID" value="RAL23024.1"/>
    <property type="molecule type" value="Genomic_DNA"/>
</dbReference>
<proteinExistence type="predicted"/>
<keyword evidence="4" id="KW-1185">Reference proteome</keyword>
<feature type="region of interest" description="Disordered" evidence="1">
    <location>
        <begin position="1"/>
        <end position="34"/>
    </location>
</feature>
<keyword evidence="2" id="KW-0472">Membrane</keyword>
<reference evidence="3 4" key="1">
    <citation type="submission" date="2018-05" db="EMBL/GenBank/DDBJ databases">
        <title>Lujinxingia marina gen. nov. sp. nov., a new facultative anaerobic member of the class Deltaproteobacteria, and proposal of Lujinxingaceae fam. nov.</title>
        <authorList>
            <person name="Li C.-M."/>
        </authorList>
    </citation>
    <scope>NUCLEOTIDE SEQUENCE [LARGE SCALE GENOMIC DNA]</scope>
    <source>
        <strain evidence="3 4">B210</strain>
    </source>
</reference>
<keyword evidence="2" id="KW-0812">Transmembrane</keyword>
<comment type="caution">
    <text evidence="3">The sequence shown here is derived from an EMBL/GenBank/DDBJ whole genome shotgun (WGS) entry which is preliminary data.</text>
</comment>
<evidence type="ECO:0000256" key="2">
    <source>
        <dbReference type="SAM" id="Phobius"/>
    </source>
</evidence>
<evidence type="ECO:0000313" key="3">
    <source>
        <dbReference type="EMBL" id="RAL23024.1"/>
    </source>
</evidence>
<feature type="transmembrane region" description="Helical" evidence="2">
    <location>
        <begin position="50"/>
        <end position="72"/>
    </location>
</feature>
<name>A0A328C8T7_9DELT</name>
<organism evidence="3 4">
    <name type="scientific">Lujinxingia litoralis</name>
    <dbReference type="NCBI Taxonomy" id="2211119"/>
    <lineage>
        <taxon>Bacteria</taxon>
        <taxon>Deltaproteobacteria</taxon>
        <taxon>Bradymonadales</taxon>
        <taxon>Lujinxingiaceae</taxon>
        <taxon>Lujinxingia</taxon>
    </lineage>
</organism>
<evidence type="ECO:0000313" key="4">
    <source>
        <dbReference type="Proteomes" id="UP000249169"/>
    </source>
</evidence>
<feature type="compositionally biased region" description="Low complexity" evidence="1">
    <location>
        <begin position="17"/>
        <end position="34"/>
    </location>
</feature>